<reference evidence="2 3" key="1">
    <citation type="submission" date="2024-04" db="EMBL/GenBank/DDBJ databases">
        <authorList>
            <person name="Fracassetti M."/>
        </authorList>
    </citation>
    <scope>NUCLEOTIDE SEQUENCE [LARGE SCALE GENOMIC DNA]</scope>
</reference>
<dbReference type="AlphaFoldDB" id="A0AAV2G064"/>
<proteinExistence type="predicted"/>
<gene>
    <name evidence="2" type="ORF">LTRI10_LOCUS43231</name>
</gene>
<evidence type="ECO:0000313" key="2">
    <source>
        <dbReference type="EMBL" id="CAL1403288.1"/>
    </source>
</evidence>
<sequence>MEFGSSRKREQSFPPRRGQIKMRIIKSLINSAAAAIGTPSGGKLKRSKRDGGGGDGFSSSSSRCSSAPATPPATPTGYLSDA</sequence>
<feature type="compositionally biased region" description="Low complexity" evidence="1">
    <location>
        <begin position="57"/>
        <end position="68"/>
    </location>
</feature>
<accession>A0AAV2G064</accession>
<name>A0AAV2G064_9ROSI</name>
<evidence type="ECO:0000313" key="3">
    <source>
        <dbReference type="Proteomes" id="UP001497516"/>
    </source>
</evidence>
<evidence type="ECO:0000256" key="1">
    <source>
        <dbReference type="SAM" id="MobiDB-lite"/>
    </source>
</evidence>
<protein>
    <submittedName>
        <fullName evidence="2">Uncharacterized protein</fullName>
    </submittedName>
</protein>
<feature type="region of interest" description="Disordered" evidence="1">
    <location>
        <begin position="35"/>
        <end position="82"/>
    </location>
</feature>
<dbReference type="PANTHER" id="PTHR37721">
    <property type="entry name" value="OS05G0464200 PROTEIN"/>
    <property type="match status" value="1"/>
</dbReference>
<dbReference type="PANTHER" id="PTHR37721:SF1">
    <property type="entry name" value="OS05G0464200 PROTEIN"/>
    <property type="match status" value="1"/>
</dbReference>
<organism evidence="2 3">
    <name type="scientific">Linum trigynum</name>
    <dbReference type="NCBI Taxonomy" id="586398"/>
    <lineage>
        <taxon>Eukaryota</taxon>
        <taxon>Viridiplantae</taxon>
        <taxon>Streptophyta</taxon>
        <taxon>Embryophyta</taxon>
        <taxon>Tracheophyta</taxon>
        <taxon>Spermatophyta</taxon>
        <taxon>Magnoliopsida</taxon>
        <taxon>eudicotyledons</taxon>
        <taxon>Gunneridae</taxon>
        <taxon>Pentapetalae</taxon>
        <taxon>rosids</taxon>
        <taxon>fabids</taxon>
        <taxon>Malpighiales</taxon>
        <taxon>Linaceae</taxon>
        <taxon>Linum</taxon>
    </lineage>
</organism>
<keyword evidence="3" id="KW-1185">Reference proteome</keyword>
<feature type="region of interest" description="Disordered" evidence="1">
    <location>
        <begin position="1"/>
        <end position="20"/>
    </location>
</feature>
<dbReference type="Proteomes" id="UP001497516">
    <property type="component" value="Chromosome 7"/>
</dbReference>
<dbReference type="EMBL" id="OZ034820">
    <property type="protein sequence ID" value="CAL1403288.1"/>
    <property type="molecule type" value="Genomic_DNA"/>
</dbReference>
<feature type="compositionally biased region" description="Basic and acidic residues" evidence="1">
    <location>
        <begin position="1"/>
        <end position="11"/>
    </location>
</feature>